<keyword evidence="7 8" id="KW-0472">Membrane</keyword>
<keyword evidence="5" id="KW-0914">Notch signaling pathway</keyword>
<feature type="transmembrane region" description="Helical" evidence="8">
    <location>
        <begin position="56"/>
        <end position="77"/>
    </location>
</feature>
<dbReference type="PANTHER" id="PTHR16318:SF0">
    <property type="entry name" value="GAMMA-SECRETASE SUBUNIT PEN-2"/>
    <property type="match status" value="1"/>
</dbReference>
<dbReference type="EMBL" id="CADEBC010000563">
    <property type="protein sequence ID" value="CAB3254438.1"/>
    <property type="molecule type" value="Genomic_DNA"/>
</dbReference>
<dbReference type="AlphaFoldDB" id="A0A8S1B640"/>
<evidence type="ECO:0000256" key="3">
    <source>
        <dbReference type="ARBA" id="ARBA00018306"/>
    </source>
</evidence>
<evidence type="ECO:0000256" key="4">
    <source>
        <dbReference type="ARBA" id="ARBA00022692"/>
    </source>
</evidence>
<dbReference type="Pfam" id="PF10251">
    <property type="entry name" value="PEN-2"/>
    <property type="match status" value="1"/>
</dbReference>
<accession>A0A8S1B640</accession>
<protein>
    <recommendedName>
        <fullName evidence="3">Gamma-secretase subunit PEN-2</fullName>
    </recommendedName>
</protein>
<comment type="caution">
    <text evidence="9">The sequence shown here is derived from an EMBL/GenBank/DDBJ whole genome shotgun (WGS) entry which is preliminary data.</text>
</comment>
<evidence type="ECO:0000256" key="8">
    <source>
        <dbReference type="SAM" id="Phobius"/>
    </source>
</evidence>
<evidence type="ECO:0000256" key="5">
    <source>
        <dbReference type="ARBA" id="ARBA00022976"/>
    </source>
</evidence>
<dbReference type="OrthoDB" id="524898at2759"/>
<sequence>MDLNRLPNDEKLQLCKWYFKVGCMLLPFVWAVNAVWFFRDAFMKPQYEEQKEIKKYVVMSGCGAIAWGLILGVWILIFQLQRVSWGATGDALSFIVPLGRA</sequence>
<evidence type="ECO:0000256" key="2">
    <source>
        <dbReference type="ARBA" id="ARBA00009607"/>
    </source>
</evidence>
<comment type="subcellular location">
    <subcellularLocation>
        <location evidence="1">Membrane</location>
        <topology evidence="1">Multi-pass membrane protein</topology>
    </subcellularLocation>
</comment>
<dbReference type="Proteomes" id="UP000494106">
    <property type="component" value="Unassembled WGS sequence"/>
</dbReference>
<comment type="similarity">
    <text evidence="2">Belongs to the PEN-2 family.</text>
</comment>
<evidence type="ECO:0000313" key="10">
    <source>
        <dbReference type="Proteomes" id="UP000494106"/>
    </source>
</evidence>
<proteinExistence type="inferred from homology"/>
<organism evidence="9 10">
    <name type="scientific">Arctia plantaginis</name>
    <name type="common">Wood tiger moth</name>
    <name type="synonym">Phalaena plantaginis</name>
    <dbReference type="NCBI Taxonomy" id="874455"/>
    <lineage>
        <taxon>Eukaryota</taxon>
        <taxon>Metazoa</taxon>
        <taxon>Ecdysozoa</taxon>
        <taxon>Arthropoda</taxon>
        <taxon>Hexapoda</taxon>
        <taxon>Insecta</taxon>
        <taxon>Pterygota</taxon>
        <taxon>Neoptera</taxon>
        <taxon>Endopterygota</taxon>
        <taxon>Lepidoptera</taxon>
        <taxon>Glossata</taxon>
        <taxon>Ditrysia</taxon>
        <taxon>Noctuoidea</taxon>
        <taxon>Erebidae</taxon>
        <taxon>Arctiinae</taxon>
        <taxon>Arctia</taxon>
    </lineage>
</organism>
<feature type="transmembrane region" description="Helical" evidence="8">
    <location>
        <begin position="17"/>
        <end position="36"/>
    </location>
</feature>
<evidence type="ECO:0000313" key="9">
    <source>
        <dbReference type="EMBL" id="CAB3254438.1"/>
    </source>
</evidence>
<keyword evidence="6 8" id="KW-1133">Transmembrane helix</keyword>
<dbReference type="GO" id="GO:0007220">
    <property type="term" value="P:Notch receptor processing"/>
    <property type="evidence" value="ECO:0007669"/>
    <property type="project" value="TreeGrafter"/>
</dbReference>
<keyword evidence="4 8" id="KW-0812">Transmembrane</keyword>
<reference evidence="9 10" key="1">
    <citation type="submission" date="2020-04" db="EMBL/GenBank/DDBJ databases">
        <authorList>
            <person name="Wallbank WR R."/>
            <person name="Pardo Diaz C."/>
            <person name="Kozak K."/>
            <person name="Martin S."/>
            <person name="Jiggins C."/>
            <person name="Moest M."/>
            <person name="Warren A I."/>
            <person name="Byers J.R.P. K."/>
            <person name="Montejo-Kovacevich G."/>
            <person name="Yen C E."/>
        </authorList>
    </citation>
    <scope>NUCLEOTIDE SEQUENCE [LARGE SCALE GENOMIC DNA]</scope>
</reference>
<evidence type="ECO:0000256" key="7">
    <source>
        <dbReference type="ARBA" id="ARBA00023136"/>
    </source>
</evidence>
<dbReference type="GO" id="GO:0070765">
    <property type="term" value="C:gamma-secretase complex"/>
    <property type="evidence" value="ECO:0007669"/>
    <property type="project" value="TreeGrafter"/>
</dbReference>
<dbReference type="GO" id="GO:0007219">
    <property type="term" value="P:Notch signaling pathway"/>
    <property type="evidence" value="ECO:0007669"/>
    <property type="project" value="UniProtKB-KW"/>
</dbReference>
<dbReference type="PANTHER" id="PTHR16318">
    <property type="entry name" value="GAMMA-SECRETASE SUBUNIT PEN-2"/>
    <property type="match status" value="1"/>
</dbReference>
<evidence type="ECO:0000256" key="6">
    <source>
        <dbReference type="ARBA" id="ARBA00022989"/>
    </source>
</evidence>
<dbReference type="InterPro" id="IPR019379">
    <property type="entry name" value="Gamma_Secretase_Asp_P_PEN2"/>
</dbReference>
<gene>
    <name evidence="9" type="ORF">APLA_LOCUS14535</name>
</gene>
<keyword evidence="10" id="KW-1185">Reference proteome</keyword>
<evidence type="ECO:0000256" key="1">
    <source>
        <dbReference type="ARBA" id="ARBA00004141"/>
    </source>
</evidence>
<name>A0A8S1B640_ARCPL</name>